<accession>A0A8S2TPF9</accession>
<sequence>MGVKPQMLCAIDETPFEMEWILIQTQQKLENKVS</sequence>
<dbReference type="EMBL" id="CAJOBI010036404">
    <property type="protein sequence ID" value="CAF4302095.1"/>
    <property type="molecule type" value="Genomic_DNA"/>
</dbReference>
<comment type="caution">
    <text evidence="1">The sequence shown here is derived from an EMBL/GenBank/DDBJ whole genome shotgun (WGS) entry which is preliminary data.</text>
</comment>
<name>A0A8S2TPF9_9BILA</name>
<feature type="non-terminal residue" evidence="1">
    <location>
        <position position="1"/>
    </location>
</feature>
<protein>
    <submittedName>
        <fullName evidence="1">Uncharacterized protein</fullName>
    </submittedName>
</protein>
<organism evidence="1 3">
    <name type="scientific">Rotaria magnacalcarata</name>
    <dbReference type="NCBI Taxonomy" id="392030"/>
    <lineage>
        <taxon>Eukaryota</taxon>
        <taxon>Metazoa</taxon>
        <taxon>Spiralia</taxon>
        <taxon>Gnathifera</taxon>
        <taxon>Rotifera</taxon>
        <taxon>Eurotatoria</taxon>
        <taxon>Bdelloidea</taxon>
        <taxon>Philodinida</taxon>
        <taxon>Philodinidae</taxon>
        <taxon>Rotaria</taxon>
    </lineage>
</organism>
<dbReference type="EMBL" id="CAJOBI010036046">
    <property type="protein sequence ID" value="CAF4300035.1"/>
    <property type="molecule type" value="Genomic_DNA"/>
</dbReference>
<evidence type="ECO:0000313" key="2">
    <source>
        <dbReference type="EMBL" id="CAF4302095.1"/>
    </source>
</evidence>
<reference evidence="1" key="1">
    <citation type="submission" date="2021-02" db="EMBL/GenBank/DDBJ databases">
        <authorList>
            <person name="Nowell W R."/>
        </authorList>
    </citation>
    <scope>NUCLEOTIDE SEQUENCE</scope>
</reference>
<dbReference type="Proteomes" id="UP000676336">
    <property type="component" value="Unassembled WGS sequence"/>
</dbReference>
<proteinExistence type="predicted"/>
<gene>
    <name evidence="1" type="ORF">SMN809_LOCUS26059</name>
    <name evidence="2" type="ORF">SMN809_LOCUS26152</name>
</gene>
<dbReference type="AlphaFoldDB" id="A0A8S2TPF9"/>
<evidence type="ECO:0000313" key="3">
    <source>
        <dbReference type="Proteomes" id="UP000676336"/>
    </source>
</evidence>
<evidence type="ECO:0000313" key="1">
    <source>
        <dbReference type="EMBL" id="CAF4300035.1"/>
    </source>
</evidence>